<gene>
    <name evidence="2" type="primary">pilE</name>
    <name evidence="2" type="ORF">AN619_07690</name>
</gene>
<dbReference type="STRING" id="520762.AN619_07690"/>
<protein>
    <submittedName>
        <fullName evidence="2">Fimbrial protein</fullName>
    </submittedName>
</protein>
<dbReference type="NCBIfam" id="TIGR02532">
    <property type="entry name" value="IV_pilin_GFxxxE"/>
    <property type="match status" value="1"/>
</dbReference>
<name>A0A140L8A2_9FIRM</name>
<dbReference type="PROSITE" id="PS00409">
    <property type="entry name" value="PROKAR_NTER_METHYL"/>
    <property type="match status" value="1"/>
</dbReference>
<reference evidence="2 3" key="1">
    <citation type="submission" date="2015-12" db="EMBL/GenBank/DDBJ databases">
        <title>Draft genome sequence of the thermoanaerobe Thermotalea metallivorans, an isolate from the runoff channel of the Great Artesian Basin, Australia.</title>
        <authorList>
            <person name="Patel B.K."/>
        </authorList>
    </citation>
    <scope>NUCLEOTIDE SEQUENCE [LARGE SCALE GENOMIC DNA]</scope>
    <source>
        <strain evidence="2 3">B2-1</strain>
    </source>
</reference>
<dbReference type="InterPro" id="IPR012902">
    <property type="entry name" value="N_methyl_site"/>
</dbReference>
<comment type="caution">
    <text evidence="2">The sequence shown here is derived from an EMBL/GenBank/DDBJ whole genome shotgun (WGS) entry which is preliminary data.</text>
</comment>
<keyword evidence="3" id="KW-1185">Reference proteome</keyword>
<dbReference type="OrthoDB" id="1819208at2"/>
<keyword evidence="1" id="KW-0472">Membrane</keyword>
<dbReference type="PANTHER" id="PTHR30093">
    <property type="entry name" value="GENERAL SECRETION PATHWAY PROTEIN G"/>
    <property type="match status" value="1"/>
</dbReference>
<evidence type="ECO:0000313" key="2">
    <source>
        <dbReference type="EMBL" id="KXG76777.1"/>
    </source>
</evidence>
<evidence type="ECO:0000313" key="3">
    <source>
        <dbReference type="Proteomes" id="UP000070456"/>
    </source>
</evidence>
<keyword evidence="1" id="KW-1133">Transmembrane helix</keyword>
<organism evidence="2 3">
    <name type="scientific">Thermotalea metallivorans</name>
    <dbReference type="NCBI Taxonomy" id="520762"/>
    <lineage>
        <taxon>Bacteria</taxon>
        <taxon>Bacillati</taxon>
        <taxon>Bacillota</taxon>
        <taxon>Clostridia</taxon>
        <taxon>Peptostreptococcales</taxon>
        <taxon>Thermotaleaceae</taxon>
        <taxon>Thermotalea</taxon>
    </lineage>
</organism>
<feature type="transmembrane region" description="Helical" evidence="1">
    <location>
        <begin position="14"/>
        <end position="35"/>
    </location>
</feature>
<accession>A0A140L8A2</accession>
<dbReference type="AlphaFoldDB" id="A0A140L8A2"/>
<dbReference type="SUPFAM" id="SSF54523">
    <property type="entry name" value="Pili subunits"/>
    <property type="match status" value="1"/>
</dbReference>
<sequence length="151" mass="16396">MIGKISKLLRSRKGFTLIELIVVMAILGILAAIAVPKFSGFTDRAKKAADEQLASIIGNAINLALSTNEFKHITTGQSTIVVTNDTTNNVLNFDGTGIKDSDGITDLSDANLGNKMKNYVDNKKLLQYYKKITYTIESNGDVSFTFSTTLP</sequence>
<keyword evidence="1" id="KW-0812">Transmembrane</keyword>
<evidence type="ECO:0000256" key="1">
    <source>
        <dbReference type="SAM" id="Phobius"/>
    </source>
</evidence>
<proteinExistence type="predicted"/>
<dbReference type="RefSeq" id="WP_068555152.1">
    <property type="nucleotide sequence ID" value="NZ_LOEE01000021.1"/>
</dbReference>
<dbReference type="Gene3D" id="3.30.700.10">
    <property type="entry name" value="Glycoprotein, Type 4 Pilin"/>
    <property type="match status" value="1"/>
</dbReference>
<dbReference type="Pfam" id="PF07963">
    <property type="entry name" value="N_methyl"/>
    <property type="match status" value="1"/>
</dbReference>
<dbReference type="InterPro" id="IPR045584">
    <property type="entry name" value="Pilin-like"/>
</dbReference>
<dbReference type="Proteomes" id="UP000070456">
    <property type="component" value="Unassembled WGS sequence"/>
</dbReference>
<dbReference type="EMBL" id="LOEE01000021">
    <property type="protein sequence ID" value="KXG76777.1"/>
    <property type="molecule type" value="Genomic_DNA"/>
</dbReference>